<dbReference type="OMA" id="MRRERYC"/>
<name>A0A5M3MDF7_CONPW</name>
<proteinExistence type="predicted"/>
<dbReference type="KEGG" id="cput:CONPUDRAFT_62609"/>
<reference evidence="2" key="1">
    <citation type="journal article" date="2012" name="Science">
        <title>The Paleozoic origin of enzymatic lignin decomposition reconstructed from 31 fungal genomes.</title>
        <authorList>
            <person name="Floudas D."/>
            <person name="Binder M."/>
            <person name="Riley R."/>
            <person name="Barry K."/>
            <person name="Blanchette R.A."/>
            <person name="Henrissat B."/>
            <person name="Martinez A.T."/>
            <person name="Otillar R."/>
            <person name="Spatafora J.W."/>
            <person name="Yadav J.S."/>
            <person name="Aerts A."/>
            <person name="Benoit I."/>
            <person name="Boyd A."/>
            <person name="Carlson A."/>
            <person name="Copeland A."/>
            <person name="Coutinho P.M."/>
            <person name="de Vries R.P."/>
            <person name="Ferreira P."/>
            <person name="Findley K."/>
            <person name="Foster B."/>
            <person name="Gaskell J."/>
            <person name="Glotzer D."/>
            <person name="Gorecki P."/>
            <person name="Heitman J."/>
            <person name="Hesse C."/>
            <person name="Hori C."/>
            <person name="Igarashi K."/>
            <person name="Jurgens J.A."/>
            <person name="Kallen N."/>
            <person name="Kersten P."/>
            <person name="Kohler A."/>
            <person name="Kuees U."/>
            <person name="Kumar T.K.A."/>
            <person name="Kuo A."/>
            <person name="LaButti K."/>
            <person name="Larrondo L.F."/>
            <person name="Lindquist E."/>
            <person name="Ling A."/>
            <person name="Lombard V."/>
            <person name="Lucas S."/>
            <person name="Lundell T."/>
            <person name="Martin R."/>
            <person name="McLaughlin D.J."/>
            <person name="Morgenstern I."/>
            <person name="Morin E."/>
            <person name="Murat C."/>
            <person name="Nagy L.G."/>
            <person name="Nolan M."/>
            <person name="Ohm R.A."/>
            <person name="Patyshakuliyeva A."/>
            <person name="Rokas A."/>
            <person name="Ruiz-Duenas F.J."/>
            <person name="Sabat G."/>
            <person name="Salamov A."/>
            <person name="Samejima M."/>
            <person name="Schmutz J."/>
            <person name="Slot J.C."/>
            <person name="St John F."/>
            <person name="Stenlid J."/>
            <person name="Sun H."/>
            <person name="Sun S."/>
            <person name="Syed K."/>
            <person name="Tsang A."/>
            <person name="Wiebenga A."/>
            <person name="Young D."/>
            <person name="Pisabarro A."/>
            <person name="Eastwood D.C."/>
            <person name="Martin F."/>
            <person name="Cullen D."/>
            <person name="Grigoriev I.V."/>
            <person name="Hibbett D.S."/>
        </authorList>
    </citation>
    <scope>NUCLEOTIDE SEQUENCE [LARGE SCALE GENOMIC DNA]</scope>
    <source>
        <strain evidence="2">RWD-64-598 SS2</strain>
    </source>
</reference>
<accession>A0A5M3MDF7</accession>
<dbReference type="AlphaFoldDB" id="A0A5M3MDF7"/>
<comment type="caution">
    <text evidence="1">The sequence shown here is derived from an EMBL/GenBank/DDBJ whole genome shotgun (WGS) entry which is preliminary data.</text>
</comment>
<dbReference type="RefSeq" id="XP_007772384.1">
    <property type="nucleotide sequence ID" value="XM_007774194.1"/>
</dbReference>
<keyword evidence="2" id="KW-1185">Reference proteome</keyword>
<organism evidence="1 2">
    <name type="scientific">Coniophora puteana (strain RWD-64-598)</name>
    <name type="common">Brown rot fungus</name>
    <dbReference type="NCBI Taxonomy" id="741705"/>
    <lineage>
        <taxon>Eukaryota</taxon>
        <taxon>Fungi</taxon>
        <taxon>Dikarya</taxon>
        <taxon>Basidiomycota</taxon>
        <taxon>Agaricomycotina</taxon>
        <taxon>Agaricomycetes</taxon>
        <taxon>Agaricomycetidae</taxon>
        <taxon>Boletales</taxon>
        <taxon>Coniophorineae</taxon>
        <taxon>Coniophoraceae</taxon>
        <taxon>Coniophora</taxon>
    </lineage>
</organism>
<dbReference type="Proteomes" id="UP000053558">
    <property type="component" value="Unassembled WGS sequence"/>
</dbReference>
<dbReference type="OrthoDB" id="2639189at2759"/>
<dbReference type="EMBL" id="JH711584">
    <property type="protein sequence ID" value="EIW77258.1"/>
    <property type="molecule type" value="Genomic_DNA"/>
</dbReference>
<gene>
    <name evidence="1" type="ORF">CONPUDRAFT_62609</name>
</gene>
<protein>
    <submittedName>
        <fullName evidence="1">Uncharacterized protein</fullName>
    </submittedName>
</protein>
<sequence length="150" mass="17502">MTKASFSVPGVTKPNHFVYDTACEAKQQVMKSNDEWWRTIGMSVDVWHLRNKHKTTHDFCQRYCNPAAFPELKLDDGTGWWFNTSIAEQTNVWLGGYHSMVREMLPIRYNFFLDEMVRIRNINTIATLKAKDLNPQYTPFNFGNIAQAFT</sequence>
<evidence type="ECO:0000313" key="2">
    <source>
        <dbReference type="Proteomes" id="UP000053558"/>
    </source>
</evidence>
<dbReference type="GeneID" id="19208245"/>
<evidence type="ECO:0000313" key="1">
    <source>
        <dbReference type="EMBL" id="EIW77258.1"/>
    </source>
</evidence>